<keyword evidence="2" id="KW-0032">Aminotransferase</keyword>
<name>X0Y5L4_9ZZZZ</name>
<dbReference type="SUPFAM" id="SSF53383">
    <property type="entry name" value="PLP-dependent transferases"/>
    <property type="match status" value="1"/>
</dbReference>
<dbReference type="Pfam" id="PF00155">
    <property type="entry name" value="Aminotran_1_2"/>
    <property type="match status" value="1"/>
</dbReference>
<dbReference type="EMBL" id="BARS01050740">
    <property type="protein sequence ID" value="GAG51060.1"/>
    <property type="molecule type" value="Genomic_DNA"/>
</dbReference>
<dbReference type="GO" id="GO:0030170">
    <property type="term" value="F:pyridoxal phosphate binding"/>
    <property type="evidence" value="ECO:0007669"/>
    <property type="project" value="InterPro"/>
</dbReference>
<comment type="cofactor">
    <cofactor evidence="1">
        <name>pyridoxal 5'-phosphate</name>
        <dbReference type="ChEBI" id="CHEBI:597326"/>
    </cofactor>
</comment>
<gene>
    <name evidence="5" type="ORF">S01H1_75694</name>
</gene>
<evidence type="ECO:0000256" key="1">
    <source>
        <dbReference type="ARBA" id="ARBA00001933"/>
    </source>
</evidence>
<dbReference type="InterPro" id="IPR015424">
    <property type="entry name" value="PyrdxlP-dep_Trfase"/>
</dbReference>
<dbReference type="InterPro" id="IPR015421">
    <property type="entry name" value="PyrdxlP-dep_Trfase_major"/>
</dbReference>
<protein>
    <recommendedName>
        <fullName evidence="4">Aminotransferase class I/classII large domain-containing protein</fullName>
    </recommendedName>
</protein>
<dbReference type="InterPro" id="IPR015422">
    <property type="entry name" value="PyrdxlP-dep_Trfase_small"/>
</dbReference>
<feature type="domain" description="Aminotransferase class I/classII large" evidence="4">
    <location>
        <begin position="6"/>
        <end position="223"/>
    </location>
</feature>
<evidence type="ECO:0000313" key="5">
    <source>
        <dbReference type="EMBL" id="GAG51060.1"/>
    </source>
</evidence>
<dbReference type="Gene3D" id="3.90.1150.10">
    <property type="entry name" value="Aspartate Aminotransferase, domain 1"/>
    <property type="match status" value="1"/>
</dbReference>
<dbReference type="PANTHER" id="PTHR42832:SF3">
    <property type="entry name" value="L-GLUTAMINE--4-(METHYLSULFANYL)-2-OXOBUTANOATE AMINOTRANSFERASE"/>
    <property type="match status" value="1"/>
</dbReference>
<dbReference type="PANTHER" id="PTHR42832">
    <property type="entry name" value="AMINO ACID AMINOTRANSFERASE"/>
    <property type="match status" value="1"/>
</dbReference>
<comment type="caution">
    <text evidence="5">The sequence shown here is derived from an EMBL/GenBank/DDBJ whole genome shotgun (WGS) entry which is preliminary data.</text>
</comment>
<evidence type="ECO:0000256" key="2">
    <source>
        <dbReference type="ARBA" id="ARBA00022576"/>
    </source>
</evidence>
<sequence length="227" mass="25305">PRVCAKAKLLFLNYPNNPTTATAEEEFFVQAVQFAHKNNILIAQDAAYSEIAFDNYRAPSILQIEGARDLAVEFHSLSKTYNMAGWRIGWACGNRDIIACLSQVKANIDSGIFQAIQIAAIEALNTGPEHLKNLTSLYQERRDIVCRGLSALGWKVDKPRATFYIWTRLPEGHTDSLKFARLLLDKADVVVTPGVGFGPSGEGYVRMALTVPKERLQQAIRRVKKVI</sequence>
<dbReference type="AlphaFoldDB" id="X0Y5L4"/>
<organism evidence="5">
    <name type="scientific">marine sediment metagenome</name>
    <dbReference type="NCBI Taxonomy" id="412755"/>
    <lineage>
        <taxon>unclassified sequences</taxon>
        <taxon>metagenomes</taxon>
        <taxon>ecological metagenomes</taxon>
    </lineage>
</organism>
<reference evidence="5" key="1">
    <citation type="journal article" date="2014" name="Front. Microbiol.">
        <title>High frequency of phylogenetically diverse reductive dehalogenase-homologous genes in deep subseafloor sedimentary metagenomes.</title>
        <authorList>
            <person name="Kawai M."/>
            <person name="Futagami T."/>
            <person name="Toyoda A."/>
            <person name="Takaki Y."/>
            <person name="Nishi S."/>
            <person name="Hori S."/>
            <person name="Arai W."/>
            <person name="Tsubouchi T."/>
            <person name="Morono Y."/>
            <person name="Uchiyama I."/>
            <person name="Ito T."/>
            <person name="Fujiyama A."/>
            <person name="Inagaki F."/>
            <person name="Takami H."/>
        </authorList>
    </citation>
    <scope>NUCLEOTIDE SEQUENCE</scope>
    <source>
        <strain evidence="5">Expedition CK06-06</strain>
    </source>
</reference>
<dbReference type="GO" id="GO:0008483">
    <property type="term" value="F:transaminase activity"/>
    <property type="evidence" value="ECO:0007669"/>
    <property type="project" value="UniProtKB-KW"/>
</dbReference>
<dbReference type="InterPro" id="IPR004838">
    <property type="entry name" value="NHTrfase_class1_PyrdxlP-BS"/>
</dbReference>
<dbReference type="CDD" id="cd00609">
    <property type="entry name" value="AAT_like"/>
    <property type="match status" value="1"/>
</dbReference>
<feature type="non-terminal residue" evidence="5">
    <location>
        <position position="1"/>
    </location>
</feature>
<dbReference type="InterPro" id="IPR004839">
    <property type="entry name" value="Aminotransferase_I/II_large"/>
</dbReference>
<evidence type="ECO:0000259" key="4">
    <source>
        <dbReference type="Pfam" id="PF00155"/>
    </source>
</evidence>
<proteinExistence type="predicted"/>
<keyword evidence="3" id="KW-0808">Transferase</keyword>
<dbReference type="InterPro" id="IPR050881">
    <property type="entry name" value="LL-DAP_aminotransferase"/>
</dbReference>
<accession>X0Y5L4</accession>
<evidence type="ECO:0000256" key="3">
    <source>
        <dbReference type="ARBA" id="ARBA00022679"/>
    </source>
</evidence>
<dbReference type="PROSITE" id="PS00105">
    <property type="entry name" value="AA_TRANSFER_CLASS_1"/>
    <property type="match status" value="1"/>
</dbReference>
<dbReference type="Gene3D" id="3.40.640.10">
    <property type="entry name" value="Type I PLP-dependent aspartate aminotransferase-like (Major domain)"/>
    <property type="match status" value="1"/>
</dbReference>